<dbReference type="CDD" id="cd00067">
    <property type="entry name" value="GAL4"/>
    <property type="match status" value="1"/>
</dbReference>
<evidence type="ECO:0000259" key="3">
    <source>
        <dbReference type="PROSITE" id="PS50048"/>
    </source>
</evidence>
<accession>A0A1J7ITQ9</accession>
<feature type="region of interest" description="Disordered" evidence="2">
    <location>
        <begin position="156"/>
        <end position="183"/>
    </location>
</feature>
<dbReference type="PROSITE" id="PS50048">
    <property type="entry name" value="ZN2_CY6_FUNGAL_2"/>
    <property type="match status" value="1"/>
</dbReference>
<evidence type="ECO:0000256" key="1">
    <source>
        <dbReference type="ARBA" id="ARBA00023242"/>
    </source>
</evidence>
<sequence>MPKDALTWMNPLPLSGADAWNSPNPRKKRTVYTTRTSDSAYRQSSRGFSIQIFSIKVLSTRAELLAIYRPSVAPSFSTTSISSTCDSRGPRGLTVDIVMDESTGPSRRSAKIGHRKSRKGCKCCKRRRVKCDETHPVCGNCSRLTLDCAWPDVASRPTPSPDPVSLSSRSTDSGEITKSQDSPASNKLERFFALLRPQNDQQLYPLLDDNEDIELPESKERRLLEHRLMQNYLQAVVQPFPMSPNREWRRLFSHVMTKLALTHDNLLYALLTVSASHLLLTEPDDMELFSARQSYLILAMREQRKMVERLSVDTADAVCFTSLLLLINSFSMLRDRSLEEYHPPLEWIHIGRGAGTVIWLSVEAAHKSGDFESSSMYVIAKSYPRFGEDQSYFSPVMREGFEGILTQALPSGEVWDDATKEAYEKTLSYVGSVHNAIRVGEPVYAICRRIQAFPLLMPAKFITFLEEQRPRALTVLAHFFAVVVQVHGVWWLREGEDGESTAKREVRAISKVLPPEWKALLVWPLEMVGLR</sequence>
<reference evidence="4 5" key="1">
    <citation type="submission" date="2016-10" db="EMBL/GenBank/DDBJ databases">
        <title>Draft genome sequence of Coniochaeta ligniaria NRRL30616, a lignocellulolytic fungus for bioabatement of inhibitors in plant biomass hydrolysates.</title>
        <authorList>
            <consortium name="DOE Joint Genome Institute"/>
            <person name="Jimenez D.J."/>
            <person name="Hector R.E."/>
            <person name="Riley R."/>
            <person name="Sun H."/>
            <person name="Grigoriev I.V."/>
            <person name="Van Elsas J.D."/>
            <person name="Nichols N.N."/>
        </authorList>
    </citation>
    <scope>NUCLEOTIDE SEQUENCE [LARGE SCALE GENOMIC DNA]</scope>
    <source>
        <strain evidence="4 5">NRRL 30616</strain>
    </source>
</reference>
<dbReference type="Proteomes" id="UP000182658">
    <property type="component" value="Unassembled WGS sequence"/>
</dbReference>
<evidence type="ECO:0000313" key="4">
    <source>
        <dbReference type="EMBL" id="OIW30701.1"/>
    </source>
</evidence>
<dbReference type="InterPro" id="IPR001138">
    <property type="entry name" value="Zn2Cys6_DnaBD"/>
</dbReference>
<organism evidence="4 5">
    <name type="scientific">Coniochaeta ligniaria NRRL 30616</name>
    <dbReference type="NCBI Taxonomy" id="1408157"/>
    <lineage>
        <taxon>Eukaryota</taxon>
        <taxon>Fungi</taxon>
        <taxon>Dikarya</taxon>
        <taxon>Ascomycota</taxon>
        <taxon>Pezizomycotina</taxon>
        <taxon>Sordariomycetes</taxon>
        <taxon>Sordariomycetidae</taxon>
        <taxon>Coniochaetales</taxon>
        <taxon>Coniochaetaceae</taxon>
        <taxon>Coniochaeta</taxon>
    </lineage>
</organism>
<dbReference type="PROSITE" id="PS00463">
    <property type="entry name" value="ZN2_CY6_FUNGAL_1"/>
    <property type="match status" value="1"/>
</dbReference>
<dbReference type="GO" id="GO:0008270">
    <property type="term" value="F:zinc ion binding"/>
    <property type="evidence" value="ECO:0007669"/>
    <property type="project" value="InterPro"/>
</dbReference>
<feature type="domain" description="Zn(2)-C6 fungal-type" evidence="3">
    <location>
        <begin position="120"/>
        <end position="150"/>
    </location>
</feature>
<keyword evidence="5" id="KW-1185">Reference proteome</keyword>
<dbReference type="Pfam" id="PF11951">
    <property type="entry name" value="Fungal_trans_2"/>
    <property type="match status" value="1"/>
</dbReference>
<dbReference type="SMART" id="SM00066">
    <property type="entry name" value="GAL4"/>
    <property type="match status" value="1"/>
</dbReference>
<dbReference type="InterPro" id="IPR036864">
    <property type="entry name" value="Zn2-C6_fun-type_DNA-bd_sf"/>
</dbReference>
<dbReference type="GO" id="GO:0000981">
    <property type="term" value="F:DNA-binding transcription factor activity, RNA polymerase II-specific"/>
    <property type="evidence" value="ECO:0007669"/>
    <property type="project" value="InterPro"/>
</dbReference>
<dbReference type="PANTHER" id="PTHR47657:SF14">
    <property type="entry name" value="ZN(2)-C6 FUNGAL-TYPE DOMAIN-CONTAINING PROTEIN"/>
    <property type="match status" value="1"/>
</dbReference>
<feature type="compositionally biased region" description="Polar residues" evidence="2">
    <location>
        <begin position="165"/>
        <end position="183"/>
    </location>
</feature>
<dbReference type="STRING" id="1408157.A0A1J7ITQ9"/>
<dbReference type="InterPro" id="IPR052400">
    <property type="entry name" value="Zn2-C6_fungal_TF"/>
</dbReference>
<dbReference type="InParanoid" id="A0A1J7ITQ9"/>
<dbReference type="PANTHER" id="PTHR47657">
    <property type="entry name" value="STEROL REGULATORY ELEMENT-BINDING PROTEIN ECM22"/>
    <property type="match status" value="1"/>
</dbReference>
<keyword evidence="1" id="KW-0539">Nucleus</keyword>
<dbReference type="OrthoDB" id="3546279at2759"/>
<dbReference type="EMBL" id="KV875096">
    <property type="protein sequence ID" value="OIW30701.1"/>
    <property type="molecule type" value="Genomic_DNA"/>
</dbReference>
<evidence type="ECO:0000256" key="2">
    <source>
        <dbReference type="SAM" id="MobiDB-lite"/>
    </source>
</evidence>
<name>A0A1J7ITQ9_9PEZI</name>
<dbReference type="SUPFAM" id="SSF57701">
    <property type="entry name" value="Zn2/Cys6 DNA-binding domain"/>
    <property type="match status" value="1"/>
</dbReference>
<gene>
    <name evidence="4" type="ORF">CONLIGDRAFT_679467</name>
</gene>
<dbReference type="AlphaFoldDB" id="A0A1J7ITQ9"/>
<dbReference type="Pfam" id="PF00172">
    <property type="entry name" value="Zn_clus"/>
    <property type="match status" value="1"/>
</dbReference>
<evidence type="ECO:0000313" key="5">
    <source>
        <dbReference type="Proteomes" id="UP000182658"/>
    </source>
</evidence>
<proteinExistence type="predicted"/>
<dbReference type="Gene3D" id="4.10.240.10">
    <property type="entry name" value="Zn(2)-C6 fungal-type DNA-binding domain"/>
    <property type="match status" value="1"/>
</dbReference>
<protein>
    <recommendedName>
        <fullName evidence="3">Zn(2)-C6 fungal-type domain-containing protein</fullName>
    </recommendedName>
</protein>
<dbReference type="InterPro" id="IPR021858">
    <property type="entry name" value="Fun_TF"/>
</dbReference>